<sequence>IRFVSQILTEIPNPSTSRLLIRLPIFPPQPISSTKPVTSLGARRFDRQKGLWLLPFWVRRRRGTLRLPSSDFAIHPFAKSPCHSCRRNHPFVSRSIWVQSSSIVLRLHIQSFPSKAATHLFYCRLWSPAAMESQRVASEVWTHTK</sequence>
<proteinExistence type="predicted"/>
<feature type="non-terminal residue" evidence="1">
    <location>
        <position position="1"/>
    </location>
</feature>
<dbReference type="Proteomes" id="UP001154282">
    <property type="component" value="Unassembled WGS sequence"/>
</dbReference>
<dbReference type="AlphaFoldDB" id="A0AAV0HXU5"/>
<reference evidence="1" key="1">
    <citation type="submission" date="2022-08" db="EMBL/GenBank/DDBJ databases">
        <authorList>
            <person name="Gutierrez-Valencia J."/>
        </authorList>
    </citation>
    <scope>NUCLEOTIDE SEQUENCE</scope>
</reference>
<feature type="non-terminal residue" evidence="1">
    <location>
        <position position="145"/>
    </location>
</feature>
<accession>A0AAV0HXU5</accession>
<keyword evidence="2" id="KW-1185">Reference proteome</keyword>
<protein>
    <submittedName>
        <fullName evidence="1">Uncharacterized protein</fullName>
    </submittedName>
</protein>
<comment type="caution">
    <text evidence="1">The sequence shown here is derived from an EMBL/GenBank/DDBJ whole genome shotgun (WGS) entry which is preliminary data.</text>
</comment>
<evidence type="ECO:0000313" key="1">
    <source>
        <dbReference type="EMBL" id="CAI0389794.1"/>
    </source>
</evidence>
<dbReference type="EMBL" id="CAMGYJ010000003">
    <property type="protein sequence ID" value="CAI0389794.1"/>
    <property type="molecule type" value="Genomic_DNA"/>
</dbReference>
<evidence type="ECO:0000313" key="2">
    <source>
        <dbReference type="Proteomes" id="UP001154282"/>
    </source>
</evidence>
<name>A0AAV0HXU5_9ROSI</name>
<gene>
    <name evidence="1" type="ORF">LITE_LOCUS6440</name>
</gene>
<organism evidence="1 2">
    <name type="scientific">Linum tenue</name>
    <dbReference type="NCBI Taxonomy" id="586396"/>
    <lineage>
        <taxon>Eukaryota</taxon>
        <taxon>Viridiplantae</taxon>
        <taxon>Streptophyta</taxon>
        <taxon>Embryophyta</taxon>
        <taxon>Tracheophyta</taxon>
        <taxon>Spermatophyta</taxon>
        <taxon>Magnoliopsida</taxon>
        <taxon>eudicotyledons</taxon>
        <taxon>Gunneridae</taxon>
        <taxon>Pentapetalae</taxon>
        <taxon>rosids</taxon>
        <taxon>fabids</taxon>
        <taxon>Malpighiales</taxon>
        <taxon>Linaceae</taxon>
        <taxon>Linum</taxon>
    </lineage>
</organism>